<dbReference type="EMBL" id="JAGKSP010000003">
    <property type="protein sequence ID" value="MBP3963249.1"/>
    <property type="molecule type" value="Genomic_DNA"/>
</dbReference>
<dbReference type="PANTHER" id="PTHR30154:SF34">
    <property type="entry name" value="TRANSCRIPTIONAL REGULATOR AZLB"/>
    <property type="match status" value="1"/>
</dbReference>
<dbReference type="Gene3D" id="3.30.70.920">
    <property type="match status" value="1"/>
</dbReference>
<evidence type="ECO:0000313" key="6">
    <source>
        <dbReference type="Proteomes" id="UP000673394"/>
    </source>
</evidence>
<organism evidence="5 6">
    <name type="scientific">Paenibacillus lignilyticus</name>
    <dbReference type="NCBI Taxonomy" id="1172615"/>
    <lineage>
        <taxon>Bacteria</taxon>
        <taxon>Bacillati</taxon>
        <taxon>Bacillota</taxon>
        <taxon>Bacilli</taxon>
        <taxon>Bacillales</taxon>
        <taxon>Paenibacillaceae</taxon>
        <taxon>Paenibacillus</taxon>
    </lineage>
</organism>
<dbReference type="Gene3D" id="1.10.10.10">
    <property type="entry name" value="Winged helix-like DNA-binding domain superfamily/Winged helix DNA-binding domain"/>
    <property type="match status" value="1"/>
</dbReference>
<dbReference type="RefSeq" id="WP_210658203.1">
    <property type="nucleotide sequence ID" value="NZ_JAGKSP010000003.1"/>
</dbReference>
<dbReference type="PANTHER" id="PTHR30154">
    <property type="entry name" value="LEUCINE-RESPONSIVE REGULATORY PROTEIN"/>
    <property type="match status" value="1"/>
</dbReference>
<dbReference type="InterPro" id="IPR011008">
    <property type="entry name" value="Dimeric_a/b-barrel"/>
</dbReference>
<gene>
    <name evidence="5" type="ORF">I8J30_11100</name>
</gene>
<keyword evidence="6" id="KW-1185">Reference proteome</keyword>
<dbReference type="InterPro" id="IPR011991">
    <property type="entry name" value="ArsR-like_HTH"/>
</dbReference>
<evidence type="ECO:0000259" key="4">
    <source>
        <dbReference type="PROSITE" id="PS50956"/>
    </source>
</evidence>
<dbReference type="SUPFAM" id="SSF46785">
    <property type="entry name" value="Winged helix' DNA-binding domain"/>
    <property type="match status" value="1"/>
</dbReference>
<comment type="caution">
    <text evidence="5">The sequence shown here is derived from an EMBL/GenBank/DDBJ whole genome shotgun (WGS) entry which is preliminary data.</text>
</comment>
<evidence type="ECO:0000256" key="2">
    <source>
        <dbReference type="ARBA" id="ARBA00023125"/>
    </source>
</evidence>
<dbReference type="PROSITE" id="PS50956">
    <property type="entry name" value="HTH_ASNC_2"/>
    <property type="match status" value="1"/>
</dbReference>
<evidence type="ECO:0000256" key="1">
    <source>
        <dbReference type="ARBA" id="ARBA00023015"/>
    </source>
</evidence>
<reference evidence="5 6" key="1">
    <citation type="submission" date="2021-04" db="EMBL/GenBank/DDBJ databases">
        <title>Paenibacillus sp. DLE-14 whole genome sequence.</title>
        <authorList>
            <person name="Ham Y.J."/>
        </authorList>
    </citation>
    <scope>NUCLEOTIDE SEQUENCE [LARGE SCALE GENOMIC DNA]</scope>
    <source>
        <strain evidence="5 6">DLE-14</strain>
    </source>
</reference>
<protein>
    <submittedName>
        <fullName evidence="5">Lrp/AsnC family transcriptional regulator</fullName>
    </submittedName>
</protein>
<dbReference type="InterPro" id="IPR019888">
    <property type="entry name" value="Tscrpt_reg_AsnC-like"/>
</dbReference>
<name>A0ABS5CB74_9BACL</name>
<dbReference type="SMART" id="SM00344">
    <property type="entry name" value="HTH_ASNC"/>
    <property type="match status" value="1"/>
</dbReference>
<dbReference type="Pfam" id="PF01037">
    <property type="entry name" value="AsnC_trans_reg"/>
    <property type="match status" value="1"/>
</dbReference>
<dbReference type="InterPro" id="IPR019885">
    <property type="entry name" value="Tscrpt_reg_HTH_AsnC-type_CS"/>
</dbReference>
<dbReference type="Pfam" id="PF13404">
    <property type="entry name" value="HTH_AsnC-type"/>
    <property type="match status" value="1"/>
</dbReference>
<dbReference type="CDD" id="cd00090">
    <property type="entry name" value="HTH_ARSR"/>
    <property type="match status" value="1"/>
</dbReference>
<evidence type="ECO:0000313" key="5">
    <source>
        <dbReference type="EMBL" id="MBP3963249.1"/>
    </source>
</evidence>
<keyword evidence="1" id="KW-0805">Transcription regulation</keyword>
<feature type="domain" description="HTH asnC-type" evidence="4">
    <location>
        <begin position="14"/>
        <end position="75"/>
    </location>
</feature>
<keyword evidence="3" id="KW-0804">Transcription</keyword>
<accession>A0ABS5CB74</accession>
<dbReference type="PRINTS" id="PR00033">
    <property type="entry name" value="HTHASNC"/>
</dbReference>
<dbReference type="InterPro" id="IPR000485">
    <property type="entry name" value="AsnC-type_HTH_dom"/>
</dbReference>
<proteinExistence type="predicted"/>
<dbReference type="InterPro" id="IPR036388">
    <property type="entry name" value="WH-like_DNA-bd_sf"/>
</dbReference>
<dbReference type="InterPro" id="IPR019887">
    <property type="entry name" value="Tscrpt_reg_AsnC/Lrp_C"/>
</dbReference>
<dbReference type="SUPFAM" id="SSF54909">
    <property type="entry name" value="Dimeric alpha+beta barrel"/>
    <property type="match status" value="1"/>
</dbReference>
<dbReference type="InterPro" id="IPR036390">
    <property type="entry name" value="WH_DNA-bd_sf"/>
</dbReference>
<keyword evidence="2" id="KW-0238">DNA-binding</keyword>
<dbReference type="Proteomes" id="UP000673394">
    <property type="component" value="Unassembled WGS sequence"/>
</dbReference>
<dbReference type="PROSITE" id="PS00519">
    <property type="entry name" value="HTH_ASNC_1"/>
    <property type="match status" value="1"/>
</dbReference>
<sequence length="160" mass="18340">MENYEKKEWAEYPLDEIDRKIIQFLHDNARISYTDIGKEIGLSRVAVQARISALLENGVIERFTAVINPAKIGIHVSAFFNVDVEPSYLQEISEKLATVDEVTSLYHMTGPSKLHMHAIFPNIQVMESFLVEKLYAMKGVVSVDCQLLMKRYKSRFGMKL</sequence>
<evidence type="ECO:0000256" key="3">
    <source>
        <dbReference type="ARBA" id="ARBA00023163"/>
    </source>
</evidence>